<name>A0A9D4X3U7_PEA</name>
<feature type="non-terminal residue" evidence="2">
    <location>
        <position position="101"/>
    </location>
</feature>
<evidence type="ECO:0000313" key="3">
    <source>
        <dbReference type="Proteomes" id="UP001058974"/>
    </source>
</evidence>
<dbReference type="EMBL" id="JAMSHJ010000005">
    <property type="protein sequence ID" value="KAI5411691.1"/>
    <property type="molecule type" value="Genomic_DNA"/>
</dbReference>
<accession>A0A9D4X3U7</accession>
<dbReference type="Gramene" id="Psat05G0667600-T1">
    <property type="protein sequence ID" value="KAI5411691.1"/>
    <property type="gene ID" value="KIW84_056676"/>
</dbReference>
<comment type="caution">
    <text evidence="2">The sequence shown here is derived from an EMBL/GenBank/DDBJ whole genome shotgun (WGS) entry which is preliminary data.</text>
</comment>
<evidence type="ECO:0000313" key="2">
    <source>
        <dbReference type="EMBL" id="KAI5411691.1"/>
    </source>
</evidence>
<dbReference type="AlphaFoldDB" id="A0A9D4X3U7"/>
<keyword evidence="3" id="KW-1185">Reference proteome</keyword>
<gene>
    <name evidence="2" type="ORF">KIW84_056676</name>
</gene>
<proteinExistence type="predicted"/>
<keyword evidence="1" id="KW-1133">Transmembrane helix</keyword>
<reference evidence="2 3" key="1">
    <citation type="journal article" date="2022" name="Nat. Genet.">
        <title>Improved pea reference genome and pan-genome highlight genomic features and evolutionary characteristics.</title>
        <authorList>
            <person name="Yang T."/>
            <person name="Liu R."/>
            <person name="Luo Y."/>
            <person name="Hu S."/>
            <person name="Wang D."/>
            <person name="Wang C."/>
            <person name="Pandey M.K."/>
            <person name="Ge S."/>
            <person name="Xu Q."/>
            <person name="Li N."/>
            <person name="Li G."/>
            <person name="Huang Y."/>
            <person name="Saxena R.K."/>
            <person name="Ji Y."/>
            <person name="Li M."/>
            <person name="Yan X."/>
            <person name="He Y."/>
            <person name="Liu Y."/>
            <person name="Wang X."/>
            <person name="Xiang C."/>
            <person name="Varshney R.K."/>
            <person name="Ding H."/>
            <person name="Gao S."/>
            <person name="Zong X."/>
        </authorList>
    </citation>
    <scope>NUCLEOTIDE SEQUENCE [LARGE SCALE GENOMIC DNA]</scope>
    <source>
        <strain evidence="2 3">cv. Zhongwan 6</strain>
    </source>
</reference>
<sequence>VKDSINNHFTDVVCPFIFQENMAIGINRVYCFIAILCIASVLHRGGARRYEEIMSDDAQFDCFDSQECPSSNEDCIQRCQRRGLSSGSCQGRLCCCPTNTL</sequence>
<dbReference type="Proteomes" id="UP001058974">
    <property type="component" value="Chromosome 5"/>
</dbReference>
<protein>
    <submittedName>
        <fullName evidence="2">Uncharacterized protein</fullName>
    </submittedName>
</protein>
<keyword evidence="1" id="KW-0812">Transmembrane</keyword>
<keyword evidence="1" id="KW-0472">Membrane</keyword>
<organism evidence="2 3">
    <name type="scientific">Pisum sativum</name>
    <name type="common">Garden pea</name>
    <name type="synonym">Lathyrus oleraceus</name>
    <dbReference type="NCBI Taxonomy" id="3888"/>
    <lineage>
        <taxon>Eukaryota</taxon>
        <taxon>Viridiplantae</taxon>
        <taxon>Streptophyta</taxon>
        <taxon>Embryophyta</taxon>
        <taxon>Tracheophyta</taxon>
        <taxon>Spermatophyta</taxon>
        <taxon>Magnoliopsida</taxon>
        <taxon>eudicotyledons</taxon>
        <taxon>Gunneridae</taxon>
        <taxon>Pentapetalae</taxon>
        <taxon>rosids</taxon>
        <taxon>fabids</taxon>
        <taxon>Fabales</taxon>
        <taxon>Fabaceae</taxon>
        <taxon>Papilionoideae</taxon>
        <taxon>50 kb inversion clade</taxon>
        <taxon>NPAAA clade</taxon>
        <taxon>Hologalegina</taxon>
        <taxon>IRL clade</taxon>
        <taxon>Fabeae</taxon>
        <taxon>Lathyrus</taxon>
    </lineage>
</organism>
<evidence type="ECO:0000256" key="1">
    <source>
        <dbReference type="SAM" id="Phobius"/>
    </source>
</evidence>
<feature type="transmembrane region" description="Helical" evidence="1">
    <location>
        <begin position="22"/>
        <end position="42"/>
    </location>
</feature>